<evidence type="ECO:0000256" key="1">
    <source>
        <dbReference type="SAM" id="MobiDB-lite"/>
    </source>
</evidence>
<keyword evidence="2" id="KW-1185">Reference proteome</keyword>
<feature type="region of interest" description="Disordered" evidence="1">
    <location>
        <begin position="91"/>
        <end position="128"/>
    </location>
</feature>
<protein>
    <submittedName>
        <fullName evidence="3">Uncharacterized protein LOC104730863 isoform X1</fullName>
    </submittedName>
</protein>
<gene>
    <name evidence="3" type="primary">LOC104730863</name>
</gene>
<reference evidence="3" key="2">
    <citation type="submission" date="2025-08" db="UniProtKB">
        <authorList>
            <consortium name="RefSeq"/>
        </authorList>
    </citation>
    <scope>IDENTIFICATION</scope>
    <source>
        <tissue evidence="3">Leaf</tissue>
    </source>
</reference>
<feature type="compositionally biased region" description="Polar residues" evidence="1">
    <location>
        <begin position="118"/>
        <end position="128"/>
    </location>
</feature>
<feature type="region of interest" description="Disordered" evidence="1">
    <location>
        <begin position="166"/>
        <end position="203"/>
    </location>
</feature>
<dbReference type="RefSeq" id="XP_010448402.1">
    <property type="nucleotide sequence ID" value="XM_010450100.2"/>
</dbReference>
<reference evidence="2" key="1">
    <citation type="journal article" date="2014" name="Nat. Commun.">
        <title>The emerging biofuel crop Camelina sativa retains a highly undifferentiated hexaploid genome structure.</title>
        <authorList>
            <person name="Kagale S."/>
            <person name="Koh C."/>
            <person name="Nixon J."/>
            <person name="Bollina V."/>
            <person name="Clarke W.E."/>
            <person name="Tuteja R."/>
            <person name="Spillane C."/>
            <person name="Robinson S.J."/>
            <person name="Links M.G."/>
            <person name="Clarke C."/>
            <person name="Higgins E.E."/>
            <person name="Huebert T."/>
            <person name="Sharpe A.G."/>
            <person name="Parkin I.A."/>
        </authorList>
    </citation>
    <scope>NUCLEOTIDE SEQUENCE [LARGE SCALE GENOMIC DNA]</scope>
    <source>
        <strain evidence="2">cv. DH55</strain>
    </source>
</reference>
<evidence type="ECO:0000313" key="2">
    <source>
        <dbReference type="Proteomes" id="UP000694864"/>
    </source>
</evidence>
<feature type="compositionally biased region" description="Polar residues" evidence="1">
    <location>
        <begin position="177"/>
        <end position="190"/>
    </location>
</feature>
<proteinExistence type="predicted"/>
<dbReference type="GeneID" id="104730863"/>
<accession>A0ABM0UZ24</accession>
<evidence type="ECO:0000313" key="3">
    <source>
        <dbReference type="RefSeq" id="XP_010448402.1"/>
    </source>
</evidence>
<sequence length="203" mass="23641">MRRIRKDPFAREKRKRYRPSKAARVRTCVRHGICKGWLDSLNQDWLQSVLKTPEPKLTRIYPREDKANTAKLQRTSTLASQSLRACSSTRMEKLDDDLKGSDDQDQTTPDSDQFDTQEMQSQKTGIQSSYKEKYLETKAELSKAKEQIKELRKKYKDYQTTLHSDKFDTQEKLSSDDIATTSTSMPQSPDTRFGITYQRRKSA</sequence>
<feature type="compositionally biased region" description="Low complexity" evidence="1">
    <location>
        <begin position="106"/>
        <end position="117"/>
    </location>
</feature>
<organism evidence="2 3">
    <name type="scientific">Camelina sativa</name>
    <name type="common">False flax</name>
    <name type="synonym">Myagrum sativum</name>
    <dbReference type="NCBI Taxonomy" id="90675"/>
    <lineage>
        <taxon>Eukaryota</taxon>
        <taxon>Viridiplantae</taxon>
        <taxon>Streptophyta</taxon>
        <taxon>Embryophyta</taxon>
        <taxon>Tracheophyta</taxon>
        <taxon>Spermatophyta</taxon>
        <taxon>Magnoliopsida</taxon>
        <taxon>eudicotyledons</taxon>
        <taxon>Gunneridae</taxon>
        <taxon>Pentapetalae</taxon>
        <taxon>rosids</taxon>
        <taxon>malvids</taxon>
        <taxon>Brassicales</taxon>
        <taxon>Brassicaceae</taxon>
        <taxon>Camelineae</taxon>
        <taxon>Camelina</taxon>
    </lineage>
</organism>
<dbReference type="Proteomes" id="UP000694864">
    <property type="component" value="Chromosome 12"/>
</dbReference>
<feature type="compositionally biased region" description="Basic and acidic residues" evidence="1">
    <location>
        <begin position="91"/>
        <end position="102"/>
    </location>
</feature>
<feature type="compositionally biased region" description="Basic and acidic residues" evidence="1">
    <location>
        <begin position="166"/>
        <end position="175"/>
    </location>
</feature>
<name>A0ABM0UZ24_CAMSA</name>